<feature type="region of interest" description="Disordered" evidence="1">
    <location>
        <begin position="158"/>
        <end position="192"/>
    </location>
</feature>
<evidence type="ECO:0000313" key="3">
    <source>
        <dbReference type="Proteomes" id="UP001530315"/>
    </source>
</evidence>
<reference evidence="2 3" key="1">
    <citation type="submission" date="2024-10" db="EMBL/GenBank/DDBJ databases">
        <title>Updated reference genomes for cyclostephanoid diatoms.</title>
        <authorList>
            <person name="Roberts W.R."/>
            <person name="Alverson A.J."/>
        </authorList>
    </citation>
    <scope>NUCLEOTIDE SEQUENCE [LARGE SCALE GENOMIC DNA]</scope>
    <source>
        <strain evidence="2 3">AJA276-08</strain>
    </source>
</reference>
<gene>
    <name evidence="2" type="ORF">ACHAW5_009138</name>
</gene>
<organism evidence="2 3">
    <name type="scientific">Stephanodiscus triporus</name>
    <dbReference type="NCBI Taxonomy" id="2934178"/>
    <lineage>
        <taxon>Eukaryota</taxon>
        <taxon>Sar</taxon>
        <taxon>Stramenopiles</taxon>
        <taxon>Ochrophyta</taxon>
        <taxon>Bacillariophyta</taxon>
        <taxon>Coscinodiscophyceae</taxon>
        <taxon>Thalassiosirophycidae</taxon>
        <taxon>Stephanodiscales</taxon>
        <taxon>Stephanodiscaceae</taxon>
        <taxon>Stephanodiscus</taxon>
    </lineage>
</organism>
<proteinExistence type="predicted"/>
<dbReference type="AlphaFoldDB" id="A0ABD3QDJ6"/>
<evidence type="ECO:0000313" key="2">
    <source>
        <dbReference type="EMBL" id="KAL3797806.1"/>
    </source>
</evidence>
<name>A0ABD3QDJ6_9STRA</name>
<protein>
    <submittedName>
        <fullName evidence="2">Uncharacterized protein</fullName>
    </submittedName>
</protein>
<keyword evidence="3" id="KW-1185">Reference proteome</keyword>
<dbReference type="EMBL" id="JALLAZ020000327">
    <property type="protein sequence ID" value="KAL3797806.1"/>
    <property type="molecule type" value="Genomic_DNA"/>
</dbReference>
<accession>A0ABD3QDJ6</accession>
<evidence type="ECO:0000256" key="1">
    <source>
        <dbReference type="SAM" id="MobiDB-lite"/>
    </source>
</evidence>
<dbReference type="Proteomes" id="UP001530315">
    <property type="component" value="Unassembled WGS sequence"/>
</dbReference>
<comment type="caution">
    <text evidence="2">The sequence shown here is derived from an EMBL/GenBank/DDBJ whole genome shotgun (WGS) entry which is preliminary data.</text>
</comment>
<sequence>MVEKSSLWKLFVSSLEIERNGESLECEKSGEESGEERMAQYNACVGEIKNEGNVLGSLEMHEEAMRRLNKRLGKAYESRVAERRRMDTGIGRLRENQESPFWKKNVFTRFIVAGKHGSTAGEPSKEKMPGRRESIRKPVEFDEDIAASQMLQDLYLSDSEDEGVGPPTRSHRGEVHGGRRPSLMKRGSAAVRRYSNRRSSEDGALICGWERRHFELSCDTCKVSLYYGKEEEAPGSLICGWD</sequence>